<protein>
    <submittedName>
        <fullName evidence="1">Mobile element protein</fullName>
    </submittedName>
</protein>
<dbReference type="GO" id="GO:0004803">
    <property type="term" value="F:transposase activity"/>
    <property type="evidence" value="ECO:0007669"/>
    <property type="project" value="InterPro"/>
</dbReference>
<dbReference type="EMBL" id="UOEL01000139">
    <property type="protein sequence ID" value="VAW16982.1"/>
    <property type="molecule type" value="Genomic_DNA"/>
</dbReference>
<gene>
    <name evidence="1" type="ORF">MNBD_BACTEROID03-1034</name>
</gene>
<dbReference type="GO" id="GO:0003677">
    <property type="term" value="F:DNA binding"/>
    <property type="evidence" value="ECO:0007669"/>
    <property type="project" value="InterPro"/>
</dbReference>
<dbReference type="Gene3D" id="1.10.10.60">
    <property type="entry name" value="Homeodomain-like"/>
    <property type="match status" value="1"/>
</dbReference>
<dbReference type="Pfam" id="PF01527">
    <property type="entry name" value="HTH_Tnp_1"/>
    <property type="match status" value="1"/>
</dbReference>
<feature type="non-terminal residue" evidence="1">
    <location>
        <position position="60"/>
    </location>
</feature>
<dbReference type="SUPFAM" id="SSF46689">
    <property type="entry name" value="Homeodomain-like"/>
    <property type="match status" value="1"/>
</dbReference>
<dbReference type="GO" id="GO:0006313">
    <property type="term" value="P:DNA transposition"/>
    <property type="evidence" value="ECO:0007669"/>
    <property type="project" value="InterPro"/>
</dbReference>
<accession>A0A3B0TRA4</accession>
<dbReference type="AlphaFoldDB" id="A0A3B0TRA4"/>
<dbReference type="InterPro" id="IPR002514">
    <property type="entry name" value="Transposase_8"/>
</dbReference>
<name>A0A3B0TRA4_9ZZZZ</name>
<reference evidence="1" key="1">
    <citation type="submission" date="2018-06" db="EMBL/GenBank/DDBJ databases">
        <authorList>
            <person name="Zhirakovskaya E."/>
        </authorList>
    </citation>
    <scope>NUCLEOTIDE SEQUENCE</scope>
</reference>
<proteinExistence type="predicted"/>
<organism evidence="1">
    <name type="scientific">hydrothermal vent metagenome</name>
    <dbReference type="NCBI Taxonomy" id="652676"/>
    <lineage>
        <taxon>unclassified sequences</taxon>
        <taxon>metagenomes</taxon>
        <taxon>ecological metagenomes</taxon>
    </lineage>
</organism>
<sequence>MKKRVYKPEFKLEAVRLSYQRENIKELADELGVAVQRIYKWRTHLKKSDKEKETVVKTSS</sequence>
<dbReference type="InterPro" id="IPR009057">
    <property type="entry name" value="Homeodomain-like_sf"/>
</dbReference>
<evidence type="ECO:0000313" key="1">
    <source>
        <dbReference type="EMBL" id="VAW16982.1"/>
    </source>
</evidence>